<dbReference type="Proteomes" id="UP000183954">
    <property type="component" value="Unassembled WGS sequence"/>
</dbReference>
<sequence length="229" mass="26875">MEDNKINVRIPDGTGYGLSDIEAKAKKLGMNKSELIMKGVSMMMNFDEVFLKRIQGYSEGLHIPEWLVLQNMIIKRMADEAAHYEVYGNSTKLLDEFMLIGDGIERRSVTGEELFNSLKDQYVIKYERKLVEQALNEEKYGTLHSREKALLIKYRAGDTWRESEEYKQELERQALEKKQIEEIEKKYPEAARKQKEHIEKMKAERKAARSNFDWEETVTPEELAGWQKD</sequence>
<keyword evidence="3" id="KW-1185">Reference proteome</keyword>
<dbReference type="AlphaFoldDB" id="A0A1M5WHW2"/>
<feature type="compositionally biased region" description="Basic and acidic residues" evidence="1">
    <location>
        <begin position="191"/>
        <end position="207"/>
    </location>
</feature>
<accession>A0A1M5WHW2</accession>
<reference evidence="3" key="1">
    <citation type="submission" date="2016-11" db="EMBL/GenBank/DDBJ databases">
        <authorList>
            <person name="Varghese N."/>
            <person name="Submissions S."/>
        </authorList>
    </citation>
    <scope>NUCLEOTIDE SEQUENCE [LARGE SCALE GENOMIC DNA]</scope>
    <source>
        <strain evidence="3">DSM 15449</strain>
    </source>
</reference>
<evidence type="ECO:0000313" key="3">
    <source>
        <dbReference type="Proteomes" id="UP000183954"/>
    </source>
</evidence>
<organism evidence="2 3">
    <name type="scientific">Desulfosporosinus lacus DSM 15449</name>
    <dbReference type="NCBI Taxonomy" id="1121420"/>
    <lineage>
        <taxon>Bacteria</taxon>
        <taxon>Bacillati</taxon>
        <taxon>Bacillota</taxon>
        <taxon>Clostridia</taxon>
        <taxon>Eubacteriales</taxon>
        <taxon>Desulfitobacteriaceae</taxon>
        <taxon>Desulfosporosinus</taxon>
    </lineage>
</organism>
<feature type="region of interest" description="Disordered" evidence="1">
    <location>
        <begin position="191"/>
        <end position="229"/>
    </location>
</feature>
<dbReference type="EMBL" id="FQXJ01000005">
    <property type="protein sequence ID" value="SHH87085.1"/>
    <property type="molecule type" value="Genomic_DNA"/>
</dbReference>
<dbReference type="RefSeq" id="WP_073029234.1">
    <property type="nucleotide sequence ID" value="NZ_FQXJ01000005.1"/>
</dbReference>
<evidence type="ECO:0000313" key="2">
    <source>
        <dbReference type="EMBL" id="SHH87085.1"/>
    </source>
</evidence>
<evidence type="ECO:0000256" key="1">
    <source>
        <dbReference type="SAM" id="MobiDB-lite"/>
    </source>
</evidence>
<gene>
    <name evidence="2" type="ORF">SAMN02746098_01626</name>
</gene>
<dbReference type="STRING" id="1121420.SAMN02746098_01626"/>
<proteinExistence type="predicted"/>
<protein>
    <submittedName>
        <fullName evidence="2">Uncharacterized protein</fullName>
    </submittedName>
</protein>
<name>A0A1M5WHW2_9FIRM</name>
<dbReference type="OrthoDB" id="9813218at2"/>